<dbReference type="FunFam" id="1.10.630.10:FF:000012">
    <property type="entry name" value="Cytochrome P450 family protein"/>
    <property type="match status" value="1"/>
</dbReference>
<comment type="cofactor">
    <cofactor evidence="1 8">
        <name>heme</name>
        <dbReference type="ChEBI" id="CHEBI:30413"/>
    </cofactor>
</comment>
<dbReference type="PANTHER" id="PTHR47944:SF19">
    <property type="entry name" value="CYTOCHROME P450 77A4"/>
    <property type="match status" value="1"/>
</dbReference>
<evidence type="ECO:0000256" key="8">
    <source>
        <dbReference type="PIRSR" id="PIRSR602401-1"/>
    </source>
</evidence>
<keyword evidence="10" id="KW-0472">Membrane</keyword>
<keyword evidence="4 8" id="KW-0479">Metal-binding</keyword>
<evidence type="ECO:0000256" key="9">
    <source>
        <dbReference type="RuleBase" id="RU000461"/>
    </source>
</evidence>
<organism evidence="11 12">
    <name type="scientific">Arabidopsis thaliana</name>
    <name type="common">Mouse-ear cress</name>
    <dbReference type="NCBI Taxonomy" id="3702"/>
    <lineage>
        <taxon>Eukaryota</taxon>
        <taxon>Viridiplantae</taxon>
        <taxon>Streptophyta</taxon>
        <taxon>Embryophyta</taxon>
        <taxon>Tracheophyta</taxon>
        <taxon>Spermatophyta</taxon>
        <taxon>Magnoliopsida</taxon>
        <taxon>eudicotyledons</taxon>
        <taxon>Gunneridae</taxon>
        <taxon>Pentapetalae</taxon>
        <taxon>rosids</taxon>
        <taxon>malvids</taxon>
        <taxon>Brassicales</taxon>
        <taxon>Brassicaceae</taxon>
        <taxon>Camelineae</taxon>
        <taxon>Arabidopsis</taxon>
    </lineage>
</organism>
<feature type="transmembrane region" description="Helical" evidence="10">
    <location>
        <begin position="6"/>
        <end position="26"/>
    </location>
</feature>
<dbReference type="CDD" id="cd11075">
    <property type="entry name" value="CYP77_89"/>
    <property type="match status" value="1"/>
</dbReference>
<evidence type="ECO:0000256" key="3">
    <source>
        <dbReference type="ARBA" id="ARBA00022617"/>
    </source>
</evidence>
<evidence type="ECO:0000256" key="2">
    <source>
        <dbReference type="ARBA" id="ARBA00010617"/>
    </source>
</evidence>
<keyword evidence="3 8" id="KW-0349">Heme</keyword>
<keyword evidence="7 9" id="KW-0503">Monooxygenase</keyword>
<dbReference type="SUPFAM" id="SSF48264">
    <property type="entry name" value="Cytochrome P450"/>
    <property type="match status" value="1"/>
</dbReference>
<dbReference type="GO" id="GO:0020037">
    <property type="term" value="F:heme binding"/>
    <property type="evidence" value="ECO:0007669"/>
    <property type="project" value="InterPro"/>
</dbReference>
<gene>
    <name evidence="11" type="ORF">C24_LOCUS21164</name>
</gene>
<dbReference type="AlphaFoldDB" id="A0A5S9Y282"/>
<dbReference type="InterPro" id="IPR001128">
    <property type="entry name" value="Cyt_P450"/>
</dbReference>
<dbReference type="Gene3D" id="1.10.630.10">
    <property type="entry name" value="Cytochrome P450"/>
    <property type="match status" value="1"/>
</dbReference>
<dbReference type="InterPro" id="IPR017972">
    <property type="entry name" value="Cyt_P450_CS"/>
</dbReference>
<dbReference type="OrthoDB" id="1470350at2759"/>
<dbReference type="GO" id="GO:0004497">
    <property type="term" value="F:monooxygenase activity"/>
    <property type="evidence" value="ECO:0007669"/>
    <property type="project" value="UniProtKB-KW"/>
</dbReference>
<evidence type="ECO:0000256" key="1">
    <source>
        <dbReference type="ARBA" id="ARBA00001971"/>
    </source>
</evidence>
<dbReference type="PANTHER" id="PTHR47944">
    <property type="entry name" value="CYTOCHROME P450 98A9"/>
    <property type="match status" value="1"/>
</dbReference>
<keyword evidence="6 8" id="KW-0408">Iron</keyword>
<evidence type="ECO:0000256" key="4">
    <source>
        <dbReference type="ARBA" id="ARBA00022723"/>
    </source>
</evidence>
<evidence type="ECO:0000256" key="5">
    <source>
        <dbReference type="ARBA" id="ARBA00023002"/>
    </source>
</evidence>
<dbReference type="GO" id="GO:0016705">
    <property type="term" value="F:oxidoreductase activity, acting on paired donors, with incorporation or reduction of molecular oxygen"/>
    <property type="evidence" value="ECO:0007669"/>
    <property type="project" value="InterPro"/>
</dbReference>
<evidence type="ECO:0008006" key="13">
    <source>
        <dbReference type="Google" id="ProtNLM"/>
    </source>
</evidence>
<sequence length="509" mass="57861">MLDISNYVFFFFTLVTILLSCLVYILTRHSHNPKWANLPPGPKGWPVVGNLLQFARSGKQFFEYVDEMRNIYGPIFTLKMGIRTMIIISDANLAHQALIERGAQFATRPAETPTRKIFSSSDITVHSAMYGPVWRSLRRNMVQNMLCSNRLKEFGSIRKSAIDKLVEKIKSEAKENDGLVWVLRNARFAAFCILLDMCFGVKMEEESIEKMDQMMTEILTAVDPRIHDYLPILTPFYFKERKNSLELRRKLVQFVVGFIEKRRLAIRNLGSDKTASSFAYLDTLFDLRVDGRETSPSDEDLVTLCSEFLNAGTDTTGTAIEWGIAELISNPKIQSRLYDEIKSTVGDDRTVEEKDLNKMVFLQAFVKELLRRHPPTYFTLTHGVTEPTNLAGYDIPVGANVEFYLPGISEDPKIWSKPEKFDPDRFITGGEDADLTGVAGVKMMPFGIGRRICPGLGMAVVHVELMLSRMVQEFEWSSYPPESQVDFTGKLVFAVVMKNPLRARVKARV</sequence>
<dbReference type="ExpressionAtlas" id="A0A5S9Y282">
    <property type="expression patterns" value="baseline and differential"/>
</dbReference>
<evidence type="ECO:0000256" key="7">
    <source>
        <dbReference type="ARBA" id="ARBA00023033"/>
    </source>
</evidence>
<dbReference type="PROSITE" id="PS00086">
    <property type="entry name" value="CYTOCHROME_P450"/>
    <property type="match status" value="1"/>
</dbReference>
<keyword evidence="10" id="KW-0812">Transmembrane</keyword>
<dbReference type="PRINTS" id="PR00463">
    <property type="entry name" value="EP450I"/>
</dbReference>
<keyword evidence="5 9" id="KW-0560">Oxidoreductase</keyword>
<proteinExistence type="inferred from homology"/>
<dbReference type="InterPro" id="IPR002401">
    <property type="entry name" value="Cyt_P450_E_grp-I"/>
</dbReference>
<reference evidence="11 12" key="1">
    <citation type="submission" date="2019-12" db="EMBL/GenBank/DDBJ databases">
        <authorList>
            <person name="Jiao W.-B."/>
            <person name="Schneeberger K."/>
        </authorList>
    </citation>
    <scope>NUCLEOTIDE SEQUENCE [LARGE SCALE GENOMIC DNA]</scope>
    <source>
        <strain evidence="12">cv. C24</strain>
    </source>
</reference>
<evidence type="ECO:0000313" key="12">
    <source>
        <dbReference type="Proteomes" id="UP000434276"/>
    </source>
</evidence>
<dbReference type="Pfam" id="PF00067">
    <property type="entry name" value="p450"/>
    <property type="match status" value="1"/>
</dbReference>
<dbReference type="Proteomes" id="UP000434276">
    <property type="component" value="Unassembled WGS sequence"/>
</dbReference>
<evidence type="ECO:0000256" key="10">
    <source>
        <dbReference type="SAM" id="Phobius"/>
    </source>
</evidence>
<accession>A0A5S9Y282</accession>
<evidence type="ECO:0000313" key="11">
    <source>
        <dbReference type="EMBL" id="CAA0400649.1"/>
    </source>
</evidence>
<dbReference type="PRINTS" id="PR00385">
    <property type="entry name" value="P450"/>
</dbReference>
<feature type="binding site" description="axial binding residue" evidence="8">
    <location>
        <position position="453"/>
    </location>
    <ligand>
        <name>heme</name>
        <dbReference type="ChEBI" id="CHEBI:30413"/>
    </ligand>
    <ligandPart>
        <name>Fe</name>
        <dbReference type="ChEBI" id="CHEBI:18248"/>
    </ligandPart>
</feature>
<dbReference type="GO" id="GO:0005506">
    <property type="term" value="F:iron ion binding"/>
    <property type="evidence" value="ECO:0007669"/>
    <property type="project" value="InterPro"/>
</dbReference>
<keyword evidence="10" id="KW-1133">Transmembrane helix</keyword>
<comment type="similarity">
    <text evidence="2 9">Belongs to the cytochrome P450 family.</text>
</comment>
<protein>
    <recommendedName>
        <fullName evidence="13">Cytochrome P450</fullName>
    </recommendedName>
</protein>
<name>A0A5S9Y282_ARATH</name>
<dbReference type="InterPro" id="IPR036396">
    <property type="entry name" value="Cyt_P450_sf"/>
</dbReference>
<evidence type="ECO:0000256" key="6">
    <source>
        <dbReference type="ARBA" id="ARBA00023004"/>
    </source>
</evidence>
<dbReference type="EMBL" id="CACSHJ010000096">
    <property type="protein sequence ID" value="CAA0400649.1"/>
    <property type="molecule type" value="Genomic_DNA"/>
</dbReference>